<evidence type="ECO:0000256" key="1">
    <source>
        <dbReference type="SAM" id="SignalP"/>
    </source>
</evidence>
<organism evidence="3 4">
    <name type="scientific">Paenibacillus pectinilyticus</name>
    <dbReference type="NCBI Taxonomy" id="512399"/>
    <lineage>
        <taxon>Bacteria</taxon>
        <taxon>Bacillati</taxon>
        <taxon>Bacillota</taxon>
        <taxon>Bacilli</taxon>
        <taxon>Bacillales</taxon>
        <taxon>Paenibacillaceae</taxon>
        <taxon>Paenibacillus</taxon>
    </lineage>
</organism>
<protein>
    <recommendedName>
        <fullName evidence="2">SLH domain-containing protein</fullName>
    </recommendedName>
</protein>
<dbReference type="AlphaFoldDB" id="A0A1C0ZZT1"/>
<feature type="chain" id="PRO_5008649725" description="SLH domain-containing protein" evidence="1">
    <location>
        <begin position="28"/>
        <end position="347"/>
    </location>
</feature>
<dbReference type="EMBL" id="LYPC01000022">
    <property type="protein sequence ID" value="OCT13642.1"/>
    <property type="molecule type" value="Genomic_DNA"/>
</dbReference>
<evidence type="ECO:0000313" key="3">
    <source>
        <dbReference type="EMBL" id="OCT13642.1"/>
    </source>
</evidence>
<dbReference type="PROSITE" id="PS51272">
    <property type="entry name" value="SLH"/>
    <property type="match status" value="3"/>
</dbReference>
<evidence type="ECO:0000313" key="4">
    <source>
        <dbReference type="Proteomes" id="UP000093309"/>
    </source>
</evidence>
<dbReference type="STRING" id="512399.A8709_18815"/>
<gene>
    <name evidence="3" type="ORF">A8709_18815</name>
</gene>
<dbReference type="RefSeq" id="WP_065853703.1">
    <property type="nucleotide sequence ID" value="NZ_LYPC01000022.1"/>
</dbReference>
<feature type="signal peptide" evidence="1">
    <location>
        <begin position="1"/>
        <end position="27"/>
    </location>
</feature>
<dbReference type="Proteomes" id="UP000093309">
    <property type="component" value="Unassembled WGS sequence"/>
</dbReference>
<reference evidence="4" key="1">
    <citation type="submission" date="2016-05" db="EMBL/GenBank/DDBJ databases">
        <title>Paenibacillus oryzae. sp. nov., isolated from the rice root.</title>
        <authorList>
            <person name="Zhang J."/>
            <person name="Zhang X."/>
        </authorList>
    </citation>
    <scope>NUCLEOTIDE SEQUENCE [LARGE SCALE GENOMIC DNA]</scope>
    <source>
        <strain evidence="4">KCTC13222</strain>
    </source>
</reference>
<keyword evidence="1" id="KW-0732">Signal</keyword>
<accession>A0A1C0ZZT1</accession>
<sequence length="347" mass="37465">MKKSMKLFTTTAATALLSLSLIGQSFAAPTSFTDLDKVAAKDKIISLQQSGIVGGVTSELFAPQSTLTAAQSVQLIVNAFGLNLDLVKFVKEPKATDYFANANNNAWYANAFITAAVNGIDLPKDLQPEQKLTREVFTHQLVRAMEISKKLPLINPVVTEISDNDQITIDYSGSIQRGLNYGIIKLNAAGKFNPKDEITRADAAEEIFNALAYLKAHQAPVTTPTDTVTAAEGVHLISEALGKLDSDIQIKIDPDAKMTRESFTYLLIHTFQTSGKLPMIKVSPVDVKDNDKIDVLNSGAIQTALALHIVKINPDGNFNPKVEITLTDATDIVKNALTAVKGLQPSN</sequence>
<feature type="domain" description="SLH" evidence="2">
    <location>
        <begin position="284"/>
        <end position="347"/>
    </location>
</feature>
<proteinExistence type="predicted"/>
<name>A0A1C0ZZT1_9BACL</name>
<feature type="domain" description="SLH" evidence="2">
    <location>
        <begin position="27"/>
        <end position="90"/>
    </location>
</feature>
<dbReference type="InterPro" id="IPR001119">
    <property type="entry name" value="SLH_dom"/>
</dbReference>
<dbReference type="Pfam" id="PF00395">
    <property type="entry name" value="SLH"/>
    <property type="match status" value="2"/>
</dbReference>
<feature type="domain" description="SLH" evidence="2">
    <location>
        <begin position="158"/>
        <end position="221"/>
    </location>
</feature>
<keyword evidence="4" id="KW-1185">Reference proteome</keyword>
<comment type="caution">
    <text evidence="3">The sequence shown here is derived from an EMBL/GenBank/DDBJ whole genome shotgun (WGS) entry which is preliminary data.</text>
</comment>
<evidence type="ECO:0000259" key="2">
    <source>
        <dbReference type="PROSITE" id="PS51272"/>
    </source>
</evidence>
<dbReference type="OrthoDB" id="1738667at2"/>